<organism evidence="2 3">
    <name type="scientific">Shigella dysenteriae</name>
    <dbReference type="NCBI Taxonomy" id="622"/>
    <lineage>
        <taxon>Bacteria</taxon>
        <taxon>Pseudomonadati</taxon>
        <taxon>Pseudomonadota</taxon>
        <taxon>Gammaproteobacteria</taxon>
        <taxon>Enterobacterales</taxon>
        <taxon>Enterobacteriaceae</taxon>
        <taxon>Shigella</taxon>
    </lineage>
</organism>
<reference evidence="2 3" key="1">
    <citation type="submission" date="2018-11" db="EMBL/GenBank/DDBJ databases">
        <authorList>
            <consortium name="Pathogen Informatics"/>
        </authorList>
    </citation>
    <scope>NUCLEOTIDE SEQUENCE [LARGE SCALE GENOMIC DNA]</scope>
    <source>
        <strain evidence="2 3">NCTC11868</strain>
    </source>
</reference>
<gene>
    <name evidence="2" type="primary">ugpB_2</name>
    <name evidence="2" type="ORF">NCTC11868_00725</name>
</gene>
<dbReference type="SUPFAM" id="SSF53850">
    <property type="entry name" value="Periplasmic binding protein-like II"/>
    <property type="match status" value="1"/>
</dbReference>
<evidence type="ECO:0000313" key="2">
    <source>
        <dbReference type="EMBL" id="VDG86589.1"/>
    </source>
</evidence>
<feature type="chain" id="PRO_5018145718" evidence="1">
    <location>
        <begin position="24"/>
        <end position="105"/>
    </location>
</feature>
<dbReference type="Gene3D" id="3.40.190.10">
    <property type="entry name" value="Periplasmic binding protein-like II"/>
    <property type="match status" value="1"/>
</dbReference>
<dbReference type="AlphaFoldDB" id="A0A3P6LLK2"/>
<proteinExistence type="predicted"/>
<feature type="signal peptide" evidence="1">
    <location>
        <begin position="1"/>
        <end position="23"/>
    </location>
</feature>
<dbReference type="EMBL" id="UYIT01000003">
    <property type="protein sequence ID" value="VDG86589.1"/>
    <property type="molecule type" value="Genomic_DNA"/>
</dbReference>
<evidence type="ECO:0000256" key="1">
    <source>
        <dbReference type="SAM" id="SignalP"/>
    </source>
</evidence>
<keyword evidence="1" id="KW-0732">Signal</keyword>
<protein>
    <submittedName>
        <fullName evidence="2">Glycerol-3-phosphate transporter periplasmic binding protein</fullName>
    </submittedName>
</protein>
<name>A0A3P6LLK2_SHIDY</name>
<accession>A0A3P6LLK2</accession>
<dbReference type="Proteomes" id="UP000274225">
    <property type="component" value="Unassembled WGS sequence"/>
</dbReference>
<evidence type="ECO:0000313" key="3">
    <source>
        <dbReference type="Proteomes" id="UP000274225"/>
    </source>
</evidence>
<sequence length="105" mass="11287">MKPLHYTASALALGLALMGNAQAVTTIPFWHSMEGELGKEVDSLAQRFNAENPDYKIVPTYKGNYEQNLSAGIAAFRTGNAPAILQVYEVGTATMMASKAIKPVI</sequence>